<dbReference type="Pfam" id="PF06042">
    <property type="entry name" value="NTP_transf_6"/>
    <property type="match status" value="1"/>
</dbReference>
<dbReference type="RefSeq" id="WP_208918662.1">
    <property type="nucleotide sequence ID" value="NZ_LT840184.1"/>
</dbReference>
<dbReference type="InterPro" id="IPR009267">
    <property type="entry name" value="NTP_transf_6"/>
</dbReference>
<proteinExistence type="predicted"/>
<evidence type="ECO:0000313" key="1">
    <source>
        <dbReference type="EMBL" id="SMF79975.1"/>
    </source>
</evidence>
<gene>
    <name evidence="1" type="ORF">SAMN05661091_1788</name>
</gene>
<protein>
    <recommendedName>
        <fullName evidence="3">Nucleotidyltransferase family protein</fullName>
    </recommendedName>
</protein>
<reference evidence="2" key="1">
    <citation type="submission" date="2017-04" db="EMBL/GenBank/DDBJ databases">
        <authorList>
            <person name="Varghese N."/>
            <person name="Submissions S."/>
        </authorList>
    </citation>
    <scope>NUCLEOTIDE SEQUENCE [LARGE SCALE GENOMIC DNA]</scope>
    <source>
        <strain evidence="2">N3/975</strain>
    </source>
</reference>
<dbReference type="EMBL" id="LT840184">
    <property type="protein sequence ID" value="SMF79975.1"/>
    <property type="molecule type" value="Genomic_DNA"/>
</dbReference>
<dbReference type="Proteomes" id="UP000192940">
    <property type="component" value="Chromosome I"/>
</dbReference>
<dbReference type="AlphaFoldDB" id="A0A1X7H610"/>
<dbReference type="STRING" id="1313296.SAMN05661091_1788"/>
<evidence type="ECO:0008006" key="3">
    <source>
        <dbReference type="Google" id="ProtNLM"/>
    </source>
</evidence>
<name>A0A1X7H610_9BACL</name>
<sequence length="181" mass="21626">MNLEEKLINILKTNENLMRDLEWVRQLGLPHWCIAAGYVRNFVWDYLHGYADQTPLNDVDVLYFNPTDLREESEKDYDIQLINQYDKYNWSVKNQARMHTKNQDDPFVSVADAMKRWPETVTAVGIRLDDDMNIEVIAPHGLEDLFQLIIRKSPYFKDEAYFNSRVNNKRWLDIWPQLRMA</sequence>
<organism evidence="1 2">
    <name type="scientific">Paenibacillus uliginis N3/975</name>
    <dbReference type="NCBI Taxonomy" id="1313296"/>
    <lineage>
        <taxon>Bacteria</taxon>
        <taxon>Bacillati</taxon>
        <taxon>Bacillota</taxon>
        <taxon>Bacilli</taxon>
        <taxon>Bacillales</taxon>
        <taxon>Paenibacillaceae</taxon>
        <taxon>Paenibacillus</taxon>
    </lineage>
</organism>
<dbReference type="PANTHER" id="PTHR39166:SF1">
    <property type="entry name" value="BLL1166 PROTEIN"/>
    <property type="match status" value="1"/>
</dbReference>
<dbReference type="PANTHER" id="PTHR39166">
    <property type="entry name" value="BLL1166 PROTEIN"/>
    <property type="match status" value="1"/>
</dbReference>
<evidence type="ECO:0000313" key="2">
    <source>
        <dbReference type="Proteomes" id="UP000192940"/>
    </source>
</evidence>
<accession>A0A1X7H610</accession>
<keyword evidence="2" id="KW-1185">Reference proteome</keyword>